<dbReference type="InterPro" id="IPR036788">
    <property type="entry name" value="T_IF-3_C_sf"/>
</dbReference>
<feature type="domain" description="Translation initiation factor 3 N-terminal" evidence="8">
    <location>
        <begin position="7"/>
        <end position="75"/>
    </location>
</feature>
<dbReference type="FunFam" id="3.10.20.80:FF:000001">
    <property type="entry name" value="Translation initiation factor IF-3"/>
    <property type="match status" value="1"/>
</dbReference>
<dbReference type="InterPro" id="IPR001288">
    <property type="entry name" value="Translation_initiation_fac_3"/>
</dbReference>
<reference evidence="9 10" key="1">
    <citation type="journal article" date="2020" name="Nature">
        <title>Bacterial chemolithoautotrophy via manganese oxidation.</title>
        <authorList>
            <person name="Yu H."/>
            <person name="Leadbetter J.R."/>
        </authorList>
    </citation>
    <scope>NUCLEOTIDE SEQUENCE [LARGE SCALE GENOMIC DNA]</scope>
    <source>
        <strain evidence="9 10">Mn-1</strain>
    </source>
</reference>
<dbReference type="Gene3D" id="3.10.20.80">
    <property type="entry name" value="Translation initiation factor 3 (IF-3), N-terminal domain"/>
    <property type="match status" value="1"/>
</dbReference>
<dbReference type="Gene3D" id="3.30.110.10">
    <property type="entry name" value="Translation initiation factor 3 (IF-3), C-terminal domain"/>
    <property type="match status" value="1"/>
</dbReference>
<dbReference type="AlphaFoldDB" id="A0A7X6IAJ5"/>
<comment type="subunit">
    <text evidence="4 6">Monomer.</text>
</comment>
<keyword evidence="2 4" id="KW-0396">Initiation factor</keyword>
<evidence type="ECO:0000259" key="7">
    <source>
        <dbReference type="Pfam" id="PF00707"/>
    </source>
</evidence>
<evidence type="ECO:0000256" key="6">
    <source>
        <dbReference type="RuleBase" id="RU000646"/>
    </source>
</evidence>
<comment type="function">
    <text evidence="4 6">IF-3 binds to the 30S ribosomal subunit and shifts the equilibrium between 70S ribosomes and their 50S and 30S subunits in favor of the free subunits, thus enhancing the availability of 30S subunits on which protein synthesis initiation begins.</text>
</comment>
<proteinExistence type="inferred from homology"/>
<evidence type="ECO:0000259" key="8">
    <source>
        <dbReference type="Pfam" id="PF05198"/>
    </source>
</evidence>
<evidence type="ECO:0000256" key="3">
    <source>
        <dbReference type="ARBA" id="ARBA00022917"/>
    </source>
</evidence>
<organism evidence="9 10">
    <name type="scientific">Candidatus Manganitrophus noduliformans</name>
    <dbReference type="NCBI Taxonomy" id="2606439"/>
    <lineage>
        <taxon>Bacteria</taxon>
        <taxon>Pseudomonadati</taxon>
        <taxon>Nitrospirota</taxon>
        <taxon>Nitrospiria</taxon>
        <taxon>Candidatus Troglogloeales</taxon>
        <taxon>Candidatus Manganitrophaceae</taxon>
        <taxon>Candidatus Manganitrophus</taxon>
    </lineage>
</organism>
<dbReference type="GO" id="GO:0016020">
    <property type="term" value="C:membrane"/>
    <property type="evidence" value="ECO:0007669"/>
    <property type="project" value="TreeGrafter"/>
</dbReference>
<evidence type="ECO:0000313" key="9">
    <source>
        <dbReference type="EMBL" id="NKE70551.1"/>
    </source>
</evidence>
<dbReference type="FunFam" id="3.30.110.10:FF:000001">
    <property type="entry name" value="Translation initiation factor IF-3"/>
    <property type="match status" value="1"/>
</dbReference>
<feature type="domain" description="Translation initiation factor 3 C-terminal" evidence="7">
    <location>
        <begin position="84"/>
        <end position="168"/>
    </location>
</feature>
<dbReference type="PANTHER" id="PTHR10938">
    <property type="entry name" value="TRANSLATION INITIATION FACTOR IF-3"/>
    <property type="match status" value="1"/>
</dbReference>
<dbReference type="EMBL" id="VTOW01000001">
    <property type="protein sequence ID" value="NKE70551.1"/>
    <property type="molecule type" value="Genomic_DNA"/>
</dbReference>
<dbReference type="NCBIfam" id="TIGR00168">
    <property type="entry name" value="infC"/>
    <property type="match status" value="1"/>
</dbReference>
<comment type="similarity">
    <text evidence="1 4 6">Belongs to the IF-3 family.</text>
</comment>
<dbReference type="PANTHER" id="PTHR10938:SF0">
    <property type="entry name" value="TRANSLATION INITIATION FACTOR IF-3, MITOCHONDRIAL"/>
    <property type="match status" value="1"/>
</dbReference>
<dbReference type="HAMAP" id="MF_00080">
    <property type="entry name" value="IF_3"/>
    <property type="match status" value="1"/>
</dbReference>
<dbReference type="InterPro" id="IPR019815">
    <property type="entry name" value="Translation_initiation_fac_3_C"/>
</dbReference>
<dbReference type="InterPro" id="IPR019813">
    <property type="entry name" value="Translation_initiation_fac3_CS"/>
</dbReference>
<keyword evidence="4" id="KW-0963">Cytoplasm</keyword>
<comment type="subcellular location">
    <subcellularLocation>
        <location evidence="4 6">Cytoplasm</location>
    </subcellularLocation>
</comment>
<accession>A0A7X6IAJ5</accession>
<dbReference type="Proteomes" id="UP000534783">
    <property type="component" value="Unassembled WGS sequence"/>
</dbReference>
<name>A0A7X6IAJ5_9BACT</name>
<dbReference type="RefSeq" id="WP_168059244.1">
    <property type="nucleotide sequence ID" value="NZ_VTOW01000001.1"/>
</dbReference>
<protein>
    <recommendedName>
        <fullName evidence="4 5">Translation initiation factor IF-3</fullName>
    </recommendedName>
</protein>
<evidence type="ECO:0000256" key="5">
    <source>
        <dbReference type="NCBIfam" id="TIGR00168"/>
    </source>
</evidence>
<evidence type="ECO:0000313" key="10">
    <source>
        <dbReference type="Proteomes" id="UP000534783"/>
    </source>
</evidence>
<gene>
    <name evidence="4" type="primary">infC</name>
    <name evidence="9" type="ORF">MNODULE_07355</name>
</gene>
<evidence type="ECO:0000256" key="1">
    <source>
        <dbReference type="ARBA" id="ARBA00005439"/>
    </source>
</evidence>
<keyword evidence="10" id="KW-1185">Reference proteome</keyword>
<dbReference type="GO" id="GO:0043022">
    <property type="term" value="F:ribosome binding"/>
    <property type="evidence" value="ECO:0007669"/>
    <property type="project" value="UniProtKB-ARBA"/>
</dbReference>
<sequence length="174" mass="19802">MVAKLRVNLEIRAREVRVIGPEGEQLGIMSSRDATKKAEEYGLDLVEVAPTSAPPVCRIMDFGKYKYEQSKKEHAAKLNQKGTHVKEVKFRLFTGEHDLDFKIKHARDFLSSGNKVKTTLMFRGREMAYQQKGREIMAQILQQLQDVGAPENPPRMEGNSMVMLLIPKLTKESK</sequence>
<dbReference type="SUPFAM" id="SSF54364">
    <property type="entry name" value="Translation initiation factor IF3, N-terminal domain"/>
    <property type="match status" value="1"/>
</dbReference>
<dbReference type="PROSITE" id="PS00938">
    <property type="entry name" value="IF3"/>
    <property type="match status" value="1"/>
</dbReference>
<evidence type="ECO:0000256" key="4">
    <source>
        <dbReference type="HAMAP-Rule" id="MF_00080"/>
    </source>
</evidence>
<dbReference type="Pfam" id="PF05198">
    <property type="entry name" value="IF3_N"/>
    <property type="match status" value="1"/>
</dbReference>
<evidence type="ECO:0000256" key="2">
    <source>
        <dbReference type="ARBA" id="ARBA00022540"/>
    </source>
</evidence>
<dbReference type="GO" id="GO:0005829">
    <property type="term" value="C:cytosol"/>
    <property type="evidence" value="ECO:0007669"/>
    <property type="project" value="TreeGrafter"/>
</dbReference>
<dbReference type="InterPro" id="IPR036787">
    <property type="entry name" value="T_IF-3_N_sf"/>
</dbReference>
<dbReference type="SUPFAM" id="SSF55200">
    <property type="entry name" value="Translation initiation factor IF3, C-terminal domain"/>
    <property type="match status" value="1"/>
</dbReference>
<comment type="caution">
    <text evidence="9">The sequence shown here is derived from an EMBL/GenBank/DDBJ whole genome shotgun (WGS) entry which is preliminary data.</text>
</comment>
<dbReference type="GO" id="GO:0003743">
    <property type="term" value="F:translation initiation factor activity"/>
    <property type="evidence" value="ECO:0007669"/>
    <property type="project" value="UniProtKB-UniRule"/>
</dbReference>
<keyword evidence="3 4" id="KW-0648">Protein biosynthesis</keyword>
<dbReference type="InterPro" id="IPR019814">
    <property type="entry name" value="Translation_initiation_fac_3_N"/>
</dbReference>
<dbReference type="GO" id="GO:0032790">
    <property type="term" value="P:ribosome disassembly"/>
    <property type="evidence" value="ECO:0007669"/>
    <property type="project" value="TreeGrafter"/>
</dbReference>
<dbReference type="Pfam" id="PF00707">
    <property type="entry name" value="IF3_C"/>
    <property type="match status" value="1"/>
</dbReference>